<dbReference type="EMBL" id="GGFM01006641">
    <property type="protein sequence ID" value="MBW27392.1"/>
    <property type="molecule type" value="Transcribed_RNA"/>
</dbReference>
<dbReference type="SMART" id="SM00667">
    <property type="entry name" value="LisH"/>
    <property type="match status" value="1"/>
</dbReference>
<dbReference type="CDD" id="cd12909">
    <property type="entry name" value="SPRY_RanBP9_10"/>
    <property type="match status" value="1"/>
</dbReference>
<organism evidence="5">
    <name type="scientific">Anopheles braziliensis</name>
    <dbReference type="NCBI Taxonomy" id="58242"/>
    <lineage>
        <taxon>Eukaryota</taxon>
        <taxon>Metazoa</taxon>
        <taxon>Ecdysozoa</taxon>
        <taxon>Arthropoda</taxon>
        <taxon>Hexapoda</taxon>
        <taxon>Insecta</taxon>
        <taxon>Pterygota</taxon>
        <taxon>Neoptera</taxon>
        <taxon>Endopterygota</taxon>
        <taxon>Diptera</taxon>
        <taxon>Nematocera</taxon>
        <taxon>Culicoidea</taxon>
        <taxon>Culicidae</taxon>
        <taxon>Anophelinae</taxon>
        <taxon>Anopheles</taxon>
    </lineage>
</organism>
<dbReference type="InterPro" id="IPR006594">
    <property type="entry name" value="LisH"/>
</dbReference>
<dbReference type="InterPro" id="IPR001870">
    <property type="entry name" value="B30.2/SPRY"/>
</dbReference>
<reference evidence="5" key="1">
    <citation type="submission" date="2018-01" db="EMBL/GenBank/DDBJ databases">
        <title>An insight into the sialome of Amazonian anophelines.</title>
        <authorList>
            <person name="Ribeiro J.M."/>
            <person name="Scarpassa V."/>
            <person name="Calvo E."/>
        </authorList>
    </citation>
    <scope>NUCLEOTIDE SEQUENCE</scope>
    <source>
        <tissue evidence="5">Salivary glands</tissue>
    </source>
</reference>
<dbReference type="Pfam" id="PF00622">
    <property type="entry name" value="SPRY"/>
    <property type="match status" value="1"/>
</dbReference>
<feature type="region of interest" description="Disordered" evidence="2">
    <location>
        <begin position="1"/>
        <end position="70"/>
    </location>
</feature>
<feature type="compositionally biased region" description="Low complexity" evidence="2">
    <location>
        <begin position="44"/>
        <end position="70"/>
    </location>
</feature>
<evidence type="ECO:0000313" key="5">
    <source>
        <dbReference type="EMBL" id="MBW27392.1"/>
    </source>
</evidence>
<evidence type="ECO:0000256" key="2">
    <source>
        <dbReference type="SAM" id="MobiDB-lite"/>
    </source>
</evidence>
<evidence type="ECO:0000259" key="3">
    <source>
        <dbReference type="PROSITE" id="PS50188"/>
    </source>
</evidence>
<dbReference type="Pfam" id="PF10607">
    <property type="entry name" value="CTLH"/>
    <property type="match status" value="2"/>
</dbReference>
<dbReference type="Pfam" id="PF08513">
    <property type="entry name" value="LisH"/>
    <property type="match status" value="1"/>
</dbReference>
<protein>
    <submittedName>
        <fullName evidence="5">Putative ran-binding protein</fullName>
    </submittedName>
</protein>
<feature type="region of interest" description="Disordered" evidence="2">
    <location>
        <begin position="399"/>
        <end position="435"/>
    </location>
</feature>
<feature type="compositionally biased region" description="Acidic residues" evidence="2">
    <location>
        <begin position="463"/>
        <end position="473"/>
    </location>
</feature>
<proteinExistence type="inferred from homology"/>
<dbReference type="PANTHER" id="PTHR12864">
    <property type="entry name" value="RAN BINDING PROTEIN 9-RELATED"/>
    <property type="match status" value="1"/>
</dbReference>
<sequence length="674" mass="72672">MADNAPGASAASVKCSNEDDDRSRLATGGSQPQTTLSRMFNPNSSSSSSSSSSGQQQQQQAGAGTGAGSTTATITTTAAATTGPIDRLKMLYPNVNEAVDPLPRSWSSQDKCSTIGLTQNNLRVHYKGIGKSHSDAASVRTAYPIPAACGLYYFEVKIISKGRDGYMGIGLTHTNFKMNRLPGWDKQSYGYHGDDGNSFCSSGNGQPYGPTFTTGDIIGCGVNLVDNTCFYTKNGHHLGIAFRDLPPRLYPTVGLQTPGEVVDANFGQEAFKFDIEDMLKELRASTKATIYNFPLPDDQGDWTVILHKMVSSYLVHHGYSATAEAFARTTGQPMQEDMTSIKNRQKIIKLVLSGRMGQAIEQTIRLYPGLLESNQNLLFMLKCRQFIEMVNGSDFDLGTPSSRTSPVQTSVIQSTKSYQNGNTTTSTTTPGTTIIPDGNDNQGYLKANVLSNANSNSNNGTCIEDDYSNDVEMENGHSNNTSTATNGYKNGTATTARTTNSVSGGTPGAPSVGVDEDDVLEETDDVGRDEDMDVDSSLSPNCKSTNTTNATAAKSGVERMLEFGRELFQMSQRLEKEHGVNETNQKMLEDAFSLLAYSNPWASPLGWQLSPSRREAVCAALNSAILESMNYSWRPPLEVCIAHACELLRLMSSSSLGACAFVSVEDILAQNQQH</sequence>
<dbReference type="SUPFAM" id="SSF49899">
    <property type="entry name" value="Concanavalin A-like lectins/glucanases"/>
    <property type="match status" value="1"/>
</dbReference>
<dbReference type="PROSITE" id="PS50897">
    <property type="entry name" value="CTLH"/>
    <property type="match status" value="1"/>
</dbReference>
<dbReference type="InterPro" id="IPR013320">
    <property type="entry name" value="ConA-like_dom_sf"/>
</dbReference>
<dbReference type="Gene3D" id="2.60.120.920">
    <property type="match status" value="1"/>
</dbReference>
<evidence type="ECO:0000259" key="4">
    <source>
        <dbReference type="PROSITE" id="PS50897"/>
    </source>
</evidence>
<dbReference type="SMART" id="SM00668">
    <property type="entry name" value="CTLH"/>
    <property type="match status" value="1"/>
</dbReference>
<dbReference type="InterPro" id="IPR024964">
    <property type="entry name" value="CTLH/CRA"/>
</dbReference>
<dbReference type="InterPro" id="IPR003877">
    <property type="entry name" value="SPRY_dom"/>
</dbReference>
<feature type="compositionally biased region" description="Polar residues" evidence="2">
    <location>
        <begin position="28"/>
        <end position="43"/>
    </location>
</feature>
<dbReference type="SMART" id="SM00449">
    <property type="entry name" value="SPRY"/>
    <property type="match status" value="1"/>
</dbReference>
<dbReference type="SMART" id="SM00757">
    <property type="entry name" value="CRA"/>
    <property type="match status" value="1"/>
</dbReference>
<feature type="compositionally biased region" description="Polar residues" evidence="2">
    <location>
        <begin position="476"/>
        <end position="504"/>
    </location>
</feature>
<evidence type="ECO:0000256" key="1">
    <source>
        <dbReference type="ARBA" id="ARBA00006535"/>
    </source>
</evidence>
<feature type="compositionally biased region" description="Acidic residues" evidence="2">
    <location>
        <begin position="514"/>
        <end position="534"/>
    </location>
</feature>
<feature type="compositionally biased region" description="Low complexity" evidence="2">
    <location>
        <begin position="420"/>
        <end position="435"/>
    </location>
</feature>
<dbReference type="AlphaFoldDB" id="A0A2M3ZFT5"/>
<dbReference type="InterPro" id="IPR035782">
    <property type="entry name" value="SPRY_RanBP9/10"/>
</dbReference>
<accession>A0A2M3ZFT5</accession>
<dbReference type="PROSITE" id="PS50896">
    <property type="entry name" value="LISH"/>
    <property type="match status" value="1"/>
</dbReference>
<dbReference type="InterPro" id="IPR050618">
    <property type="entry name" value="Ubq-SigPath_Reg"/>
</dbReference>
<dbReference type="PROSITE" id="PS50188">
    <property type="entry name" value="B302_SPRY"/>
    <property type="match status" value="1"/>
</dbReference>
<feature type="domain" description="B30.2/SPRY" evidence="3">
    <location>
        <begin position="84"/>
        <end position="271"/>
    </location>
</feature>
<dbReference type="InterPro" id="IPR043136">
    <property type="entry name" value="B30.2/SPRY_sf"/>
</dbReference>
<feature type="region of interest" description="Disordered" evidence="2">
    <location>
        <begin position="455"/>
        <end position="550"/>
    </location>
</feature>
<feature type="compositionally biased region" description="Polar residues" evidence="2">
    <location>
        <begin position="399"/>
        <end position="419"/>
    </location>
</feature>
<name>A0A2M3ZFT5_9DIPT</name>
<comment type="similarity">
    <text evidence="1">Belongs to the RANBP9/10 family.</text>
</comment>
<dbReference type="InterPro" id="IPR006595">
    <property type="entry name" value="CTLH_C"/>
</dbReference>
<dbReference type="InterPro" id="IPR013144">
    <property type="entry name" value="CRA_dom"/>
</dbReference>
<feature type="domain" description="CTLH" evidence="4">
    <location>
        <begin position="340"/>
        <end position="397"/>
    </location>
</feature>
<dbReference type="FunFam" id="2.60.120.920:FF:000011">
    <property type="entry name" value="RAN binding protein 10"/>
    <property type="match status" value="1"/>
</dbReference>